<dbReference type="InterPro" id="IPR005312">
    <property type="entry name" value="DUF1759"/>
</dbReference>
<comment type="caution">
    <text evidence="2">The sequence shown here is derived from an EMBL/GenBank/DDBJ whole genome shotgun (WGS) entry which is preliminary data.</text>
</comment>
<dbReference type="PANTHER" id="PTHR47331:SF2">
    <property type="match status" value="1"/>
</dbReference>
<dbReference type="PANTHER" id="PTHR47331">
    <property type="entry name" value="PHD-TYPE DOMAIN-CONTAINING PROTEIN"/>
    <property type="match status" value="1"/>
</dbReference>
<proteinExistence type="predicted"/>
<feature type="compositionally biased region" description="Basic and acidic residues" evidence="1">
    <location>
        <begin position="198"/>
        <end position="213"/>
    </location>
</feature>
<dbReference type="Pfam" id="PF18701">
    <property type="entry name" value="DUF5641"/>
    <property type="match status" value="1"/>
</dbReference>
<dbReference type="InterPro" id="IPR001584">
    <property type="entry name" value="Integrase_cat-core"/>
</dbReference>
<dbReference type="SUPFAM" id="SSF53098">
    <property type="entry name" value="Ribonuclease H-like"/>
    <property type="match status" value="1"/>
</dbReference>
<name>A0A7D9HC17_PARCT</name>
<dbReference type="InterPro" id="IPR043502">
    <property type="entry name" value="DNA/RNA_pol_sf"/>
</dbReference>
<dbReference type="InterPro" id="IPR036397">
    <property type="entry name" value="RNaseH_sf"/>
</dbReference>
<dbReference type="InterPro" id="IPR008737">
    <property type="entry name" value="DUF1758"/>
</dbReference>
<sequence length="1240" mass="140514">MYTTPSGHQPTVPLINTRPSHQDSTIRLKRMALPTFSGLRKDWPEFKAVWKSMAESASYNETALAHELKNSVKGEAKHRIKSVFVTKPEAYDIMWEKLECHYGDTTASVQAALEDLQRLKPVKEEDYKALVELVDEVESAYNQLEELNQLRHHKSHHRTVQRIPEVVHQRKLNCPKKLPCSSCGSDQHHSLLCIPPKLPKDSGEKSKTGDDGNKELASYTVESDSMALYPIHQATISDSGRKVSVFCDGGSNASYITHSAAERIKAKKVKKLSLDVTTMGNVEKTYNTWQYEFPINTSAGKKVTITAFGMERITGQVSKLDPKVLVKLFPEYDPETLQRKSTHVDVLLGCDYFGLHPKQEEARCGDNLSIMNGALGICLQGAHPDLIEETRYDTNLAKKIHDVNVKVETYKTRLDSHPEFHPNHTRECSVNVSSSYSHRKDESQIDNFIQGEELATEISPQCGGCRCNKCPTVGHTYCFKEEQELKLIQENLEYDEVNQCWITSYPWLVDPQSLPDNYHTALATLERTERTLKKDDQWAKTYNSQMDDMVDRCVARKLASEEVKSWTGLVFYISHLAVVNPHSNSTPVRIVFNSSQTHKGVSLNACLAKGPDSYMNNLVGILLRWREERVALIGDIRKMFNSVYLKALEQHCHRFLWRDLQQHRPPDIYVIQRVNMGDTPAPAISTEAVYKTAELYREDSPQAANLLKYSSYVDDLIDSRPSKPDALKIAKEAEDILAKGGFAVKCWQFSGETQPRVKEELLKLDLPEKSVESSDQGLIMLKGTDENLRVLGLGWNPKQDTITYEVTLNFSSKRRGVRSGPNLLESDLPSALPNVLTRRIVLEQVMKIYDPLGLISTFTLMAKIYLRETWSRKLGWDDPLPAELCKLREAKFLEQQMGQLPEARLKPSPAFNHVMIDLFGPYAVRGEVQKRTSGKAYGVIFTDLFMRAVHIEAVFGYDTESFLMALSRFVSVRGWPEIIYSDPGSQLIGAERELTETWKNIDRQSLHKSGTENGLTWIFGPADSPWYQGAVESLVKSAKRAIHFAINNQRLSVQEFMTVCSEATNLLNEKPIGTLPSADSELNILTPNSLLLGRATAKNPGGWQPNGNNPGKRYHVVQIVTDEFWNKWTELYAPTLVIRRKWNTANRNLRPGDVVIIADRNTLRGDYRLGIVQEVFPRQDGKVRRVNVMYKNFQIGEKVQKYKGHNEAVIVSRSAQRLSLLVPVDMDQDQETKSEAKESV</sequence>
<evidence type="ECO:0000256" key="1">
    <source>
        <dbReference type="SAM" id="MobiDB-lite"/>
    </source>
</evidence>
<dbReference type="OrthoDB" id="5972337at2759"/>
<dbReference type="SUPFAM" id="SSF56672">
    <property type="entry name" value="DNA/RNA polymerases"/>
    <property type="match status" value="1"/>
</dbReference>
<dbReference type="InterPro" id="IPR012337">
    <property type="entry name" value="RNaseH-like_sf"/>
</dbReference>
<dbReference type="GO" id="GO:0015074">
    <property type="term" value="P:DNA integration"/>
    <property type="evidence" value="ECO:0007669"/>
    <property type="project" value="InterPro"/>
</dbReference>
<dbReference type="Proteomes" id="UP001152795">
    <property type="component" value="Unassembled WGS sequence"/>
</dbReference>
<evidence type="ECO:0000313" key="2">
    <source>
        <dbReference type="EMBL" id="CAB3978172.1"/>
    </source>
</evidence>
<dbReference type="AlphaFoldDB" id="A0A7D9HC17"/>
<dbReference type="GO" id="GO:0003676">
    <property type="term" value="F:nucleic acid binding"/>
    <property type="evidence" value="ECO:0007669"/>
    <property type="project" value="InterPro"/>
</dbReference>
<dbReference type="Pfam" id="PF05380">
    <property type="entry name" value="Peptidase_A17"/>
    <property type="match status" value="1"/>
</dbReference>
<dbReference type="Pfam" id="PF03564">
    <property type="entry name" value="DUF1759"/>
    <property type="match status" value="1"/>
</dbReference>
<dbReference type="PROSITE" id="PS50994">
    <property type="entry name" value="INTEGRASE"/>
    <property type="match status" value="1"/>
</dbReference>
<dbReference type="Gene3D" id="3.30.420.10">
    <property type="entry name" value="Ribonuclease H-like superfamily/Ribonuclease H"/>
    <property type="match status" value="1"/>
</dbReference>
<dbReference type="EMBL" id="CACRXK020000094">
    <property type="protein sequence ID" value="CAB3978172.1"/>
    <property type="molecule type" value="Genomic_DNA"/>
</dbReference>
<feature type="region of interest" description="Disordered" evidence="1">
    <location>
        <begin position="194"/>
        <end position="213"/>
    </location>
</feature>
<accession>A0A7D9HC17</accession>
<protein>
    <submittedName>
        <fullName evidence="2">Uncharacterized protein LOC110065259</fullName>
    </submittedName>
</protein>
<gene>
    <name evidence="2" type="ORF">PACLA_8A052082</name>
</gene>
<dbReference type="InterPro" id="IPR040676">
    <property type="entry name" value="DUF5641"/>
</dbReference>
<organism evidence="2 3">
    <name type="scientific">Paramuricea clavata</name>
    <name type="common">Red gorgonian</name>
    <name type="synonym">Violescent sea-whip</name>
    <dbReference type="NCBI Taxonomy" id="317549"/>
    <lineage>
        <taxon>Eukaryota</taxon>
        <taxon>Metazoa</taxon>
        <taxon>Cnidaria</taxon>
        <taxon>Anthozoa</taxon>
        <taxon>Octocorallia</taxon>
        <taxon>Malacalcyonacea</taxon>
        <taxon>Plexauridae</taxon>
        <taxon>Paramuricea</taxon>
    </lineage>
</organism>
<dbReference type="Pfam" id="PF05585">
    <property type="entry name" value="DUF1758"/>
    <property type="match status" value="1"/>
</dbReference>
<reference evidence="2" key="1">
    <citation type="submission" date="2020-04" db="EMBL/GenBank/DDBJ databases">
        <authorList>
            <person name="Alioto T."/>
            <person name="Alioto T."/>
            <person name="Gomez Garrido J."/>
        </authorList>
    </citation>
    <scope>NUCLEOTIDE SEQUENCE</scope>
    <source>
        <strain evidence="2">A484AB</strain>
    </source>
</reference>
<keyword evidence="3" id="KW-1185">Reference proteome</keyword>
<evidence type="ECO:0000313" key="3">
    <source>
        <dbReference type="Proteomes" id="UP001152795"/>
    </source>
</evidence>
<dbReference type="InterPro" id="IPR008042">
    <property type="entry name" value="Retrotrans_Pao"/>
</dbReference>
<feature type="region of interest" description="Disordered" evidence="1">
    <location>
        <begin position="1"/>
        <end position="20"/>
    </location>
</feature>